<feature type="region of interest" description="Disordered" evidence="1">
    <location>
        <begin position="275"/>
        <end position="346"/>
    </location>
</feature>
<evidence type="ECO:0000256" key="1">
    <source>
        <dbReference type="SAM" id="MobiDB-lite"/>
    </source>
</evidence>
<evidence type="ECO:0000256" key="2">
    <source>
        <dbReference type="SAM" id="Phobius"/>
    </source>
</evidence>
<protein>
    <recommendedName>
        <fullName evidence="5">Conjugal transfer protein TraI</fullName>
    </recommendedName>
</protein>
<evidence type="ECO:0008006" key="5">
    <source>
        <dbReference type="Google" id="ProtNLM"/>
    </source>
</evidence>
<feature type="compositionally biased region" description="Low complexity" evidence="1">
    <location>
        <begin position="320"/>
        <end position="331"/>
    </location>
</feature>
<feature type="transmembrane region" description="Helical" evidence="2">
    <location>
        <begin position="139"/>
        <end position="163"/>
    </location>
</feature>
<name>A0A1H4JR64_9PSEU</name>
<feature type="compositionally biased region" description="Low complexity" evidence="1">
    <location>
        <begin position="275"/>
        <end position="292"/>
    </location>
</feature>
<evidence type="ECO:0000313" key="4">
    <source>
        <dbReference type="Proteomes" id="UP000199622"/>
    </source>
</evidence>
<keyword evidence="2" id="KW-1133">Transmembrane helix</keyword>
<evidence type="ECO:0000313" key="3">
    <source>
        <dbReference type="EMBL" id="SEB48801.1"/>
    </source>
</evidence>
<organism evidence="3 4">
    <name type="scientific">Amycolatopsis tolypomycina</name>
    <dbReference type="NCBI Taxonomy" id="208445"/>
    <lineage>
        <taxon>Bacteria</taxon>
        <taxon>Bacillati</taxon>
        <taxon>Actinomycetota</taxon>
        <taxon>Actinomycetes</taxon>
        <taxon>Pseudonocardiales</taxon>
        <taxon>Pseudonocardiaceae</taxon>
        <taxon>Amycolatopsis</taxon>
    </lineage>
</organism>
<feature type="compositionally biased region" description="Basic residues" evidence="1">
    <location>
        <begin position="66"/>
        <end position="75"/>
    </location>
</feature>
<feature type="region of interest" description="Disordered" evidence="1">
    <location>
        <begin position="26"/>
        <end position="75"/>
    </location>
</feature>
<feature type="transmembrane region" description="Helical" evidence="2">
    <location>
        <begin position="175"/>
        <end position="194"/>
    </location>
</feature>
<feature type="compositionally biased region" description="Pro residues" evidence="1">
    <location>
        <begin position="34"/>
        <end position="45"/>
    </location>
</feature>
<dbReference type="EMBL" id="FNSO01000003">
    <property type="protein sequence ID" value="SEB48801.1"/>
    <property type="molecule type" value="Genomic_DNA"/>
</dbReference>
<dbReference type="AlphaFoldDB" id="A0A1H4JR64"/>
<dbReference type="RefSeq" id="WP_244170119.1">
    <property type="nucleotide sequence ID" value="NZ_FNSO01000003.1"/>
</dbReference>
<keyword evidence="2" id="KW-0812">Transmembrane</keyword>
<keyword evidence="2" id="KW-0472">Membrane</keyword>
<accession>A0A1H4JR64</accession>
<proteinExistence type="predicted"/>
<dbReference type="Proteomes" id="UP000199622">
    <property type="component" value="Unassembled WGS sequence"/>
</dbReference>
<dbReference type="STRING" id="208445.SAMN04489727_2132"/>
<sequence length="398" mass="42554">MSSTTTTPADGHADLARTLTEIERQLAANDLPAPVEPDPAEPEPAPDTADGENEPAPDLHPGVAGRARRSGITRRVRRRAAEHAEAHQLLALESDTAPFAVTTEKVRARRKAVEQAAALWRLDRDPRVLAYRDARVRRLVLAVALVSLTLALAWSTAGVQAFAAEGAPAGSPRWWFAWLAEPFCSLALLMVVAGRAYLTTRGQPLQDKAVDRTEWVFLGLTLGMNAWPHLPGVADAFTVSGLVLHLLGPVVAVAVVRCLPRLLAAFAGLELPDDAVPAGPGEGPEQAATPPGEGEGPGGIAALDPTQPPPGSPVAERGGTRPVRAVPARRTPPARRSTRLPEPKRRTLDQLREEFKTALAARPAGFDPDNGEAIRRTLRCGKKFSVQLRDDYRAGRIG</sequence>
<gene>
    <name evidence="3" type="ORF">SAMN04489727_2132</name>
</gene>
<reference evidence="4" key="1">
    <citation type="submission" date="2016-10" db="EMBL/GenBank/DDBJ databases">
        <authorList>
            <person name="Varghese N."/>
            <person name="Submissions S."/>
        </authorList>
    </citation>
    <scope>NUCLEOTIDE SEQUENCE [LARGE SCALE GENOMIC DNA]</scope>
    <source>
        <strain evidence="4">DSM 44544</strain>
    </source>
</reference>
<keyword evidence="4" id="KW-1185">Reference proteome</keyword>